<keyword evidence="4" id="KW-0378">Hydrolase</keyword>
<sequence length="88" mass="10445">MKISFHNQFKNDFRKVSKHGKDPRKLENVIELICSEAVLPDNYKDHSLKGSWGEFRELHIQPDWLLIYKKTKDTLFLVRTGSHSDLFE</sequence>
<dbReference type="SUPFAM" id="SSF143011">
    <property type="entry name" value="RelE-like"/>
    <property type="match status" value="1"/>
</dbReference>
<evidence type="ECO:0000313" key="4">
    <source>
        <dbReference type="EMBL" id="ARN57750.1"/>
    </source>
</evidence>
<protein>
    <submittedName>
        <fullName evidence="4">mRNA interferase YafQ</fullName>
        <ecNumber evidence="4">3.1.-.-</ecNumber>
    </submittedName>
</protein>
<dbReference type="Proteomes" id="UP000193334">
    <property type="component" value="Chromosome"/>
</dbReference>
<organism evidence="4 5">
    <name type="scientific">Sedimentisphaera salicampi</name>
    <dbReference type="NCBI Taxonomy" id="1941349"/>
    <lineage>
        <taxon>Bacteria</taxon>
        <taxon>Pseudomonadati</taxon>
        <taxon>Planctomycetota</taxon>
        <taxon>Phycisphaerae</taxon>
        <taxon>Sedimentisphaerales</taxon>
        <taxon>Sedimentisphaeraceae</taxon>
        <taxon>Sedimentisphaera</taxon>
    </lineage>
</organism>
<feature type="active site" description="Proton donor" evidence="3">
    <location>
        <position position="83"/>
    </location>
</feature>
<dbReference type="EC" id="3.1.-.-" evidence="4"/>
<comment type="similarity">
    <text evidence="2">Belongs to the RelE toxin family. YafQ subfamily.</text>
</comment>
<dbReference type="Pfam" id="PF15738">
    <property type="entry name" value="YafQ_toxin"/>
    <property type="match status" value="1"/>
</dbReference>
<dbReference type="KEGG" id="pbp:STSP1_02173"/>
<evidence type="ECO:0000256" key="1">
    <source>
        <dbReference type="ARBA" id="ARBA00022649"/>
    </source>
</evidence>
<keyword evidence="1" id="KW-1277">Toxin-antitoxin system</keyword>
<dbReference type="NCBIfam" id="TIGR00053">
    <property type="entry name" value="YafQ family addiction module toxin"/>
    <property type="match status" value="1"/>
</dbReference>
<dbReference type="GO" id="GO:0004521">
    <property type="term" value="F:RNA endonuclease activity"/>
    <property type="evidence" value="ECO:0007669"/>
    <property type="project" value="TreeGrafter"/>
</dbReference>
<reference evidence="5" key="1">
    <citation type="submission" date="2017-04" db="EMBL/GenBank/DDBJ databases">
        <title>Comparative genomics and description of representatives of a novel lineage of planctomycetes thriving in anoxic sediments.</title>
        <authorList>
            <person name="Spring S."/>
            <person name="Bunk B."/>
            <person name="Sproer C."/>
        </authorList>
    </citation>
    <scope>NUCLEOTIDE SEQUENCE [LARGE SCALE GENOMIC DNA]</scope>
    <source>
        <strain evidence="5">ST-PulAB-D4</strain>
    </source>
</reference>
<dbReference type="FunFam" id="3.30.2310.20:FF:000003">
    <property type="entry name" value="Type II toxin-antitoxin system YafQ family toxin"/>
    <property type="match status" value="1"/>
</dbReference>
<dbReference type="InterPro" id="IPR004386">
    <property type="entry name" value="Toxin_YafQ-like"/>
</dbReference>
<dbReference type="Gene3D" id="3.30.2310.20">
    <property type="entry name" value="RelE-like"/>
    <property type="match status" value="1"/>
</dbReference>
<keyword evidence="5" id="KW-1185">Reference proteome</keyword>
<evidence type="ECO:0000313" key="5">
    <source>
        <dbReference type="Proteomes" id="UP000193334"/>
    </source>
</evidence>
<dbReference type="RefSeq" id="WP_085756372.1">
    <property type="nucleotide sequence ID" value="NZ_CP021023.1"/>
</dbReference>
<dbReference type="PANTHER" id="PTHR40588:SF1">
    <property type="entry name" value="MRNA INTERFERASE TOXIN YAFQ"/>
    <property type="match status" value="1"/>
</dbReference>
<dbReference type="PANTHER" id="PTHR40588">
    <property type="entry name" value="MRNA INTERFERASE TOXIN YAFQ"/>
    <property type="match status" value="1"/>
</dbReference>
<evidence type="ECO:0000256" key="2">
    <source>
        <dbReference type="ARBA" id="ARBA00061366"/>
    </source>
</evidence>
<dbReference type="GO" id="GO:0006402">
    <property type="term" value="P:mRNA catabolic process"/>
    <property type="evidence" value="ECO:0007669"/>
    <property type="project" value="TreeGrafter"/>
</dbReference>
<dbReference type="NCBIfam" id="TIGR02385">
    <property type="entry name" value="RelE_StbE"/>
    <property type="match status" value="1"/>
</dbReference>
<dbReference type="InterPro" id="IPR035093">
    <property type="entry name" value="RelE/ParE_toxin_dom_sf"/>
</dbReference>
<dbReference type="STRING" id="1941349.STSP1_02173"/>
<dbReference type="InterPro" id="IPR007712">
    <property type="entry name" value="RelE/ParE_toxin"/>
</dbReference>
<dbReference type="GO" id="GO:0016787">
    <property type="term" value="F:hydrolase activity"/>
    <property type="evidence" value="ECO:0007669"/>
    <property type="project" value="UniProtKB-KW"/>
</dbReference>
<proteinExistence type="inferred from homology"/>
<dbReference type="GO" id="GO:0006415">
    <property type="term" value="P:translational termination"/>
    <property type="evidence" value="ECO:0007669"/>
    <property type="project" value="TreeGrafter"/>
</dbReference>
<gene>
    <name evidence="4" type="primary">yafQ</name>
    <name evidence="4" type="ORF">STSP1_02173</name>
</gene>
<dbReference type="AlphaFoldDB" id="A0A1W6LPQ0"/>
<evidence type="ECO:0000256" key="3">
    <source>
        <dbReference type="PIRSR" id="PIRSR006156-1"/>
    </source>
</evidence>
<dbReference type="EMBL" id="CP021023">
    <property type="protein sequence ID" value="ARN57750.1"/>
    <property type="molecule type" value="Genomic_DNA"/>
</dbReference>
<dbReference type="PIRSF" id="PIRSF006156">
    <property type="entry name" value="YafQ"/>
    <property type="match status" value="1"/>
</dbReference>
<accession>A0A1W6LPQ0</accession>
<name>A0A1W6LPQ0_9BACT</name>